<comment type="caution">
    <text evidence="5">The sequence shown here is derived from an EMBL/GenBank/DDBJ whole genome shotgun (WGS) entry which is preliminary data.</text>
</comment>
<dbReference type="GO" id="GO:0019177">
    <property type="term" value="F:dihydroneopterin triphosphate pyrophosphohydrolase activity"/>
    <property type="evidence" value="ECO:0007669"/>
    <property type="project" value="InterPro"/>
</dbReference>
<comment type="cofactor">
    <cofactor evidence="3">
        <name>Mg(2+)</name>
        <dbReference type="ChEBI" id="CHEBI:18420"/>
    </cofactor>
    <text evidence="3">Binds 1 Mg(2+) ion per subunit.</text>
</comment>
<dbReference type="GO" id="GO:0046656">
    <property type="term" value="P:folic acid biosynthetic process"/>
    <property type="evidence" value="ECO:0007669"/>
    <property type="project" value="InterPro"/>
</dbReference>
<sequence length="151" mass="17285">MNDAPLTVPKFKRAQSVLVVICTRSGEFLLLRRVRPAGFWQSVTGSLERGELPRLAAAREVYEETGLRVGGGLIDLRHSVLFPIIPVWRSRYAPNVRFNREYWFALILNERRTIQLSAREHLEYRWLPAAAAAQLTGSWSNRHAIEMVATQ</sequence>
<evidence type="ECO:0000313" key="5">
    <source>
        <dbReference type="EMBL" id="PQJ94950.1"/>
    </source>
</evidence>
<evidence type="ECO:0000313" key="6">
    <source>
        <dbReference type="Proteomes" id="UP000239936"/>
    </source>
</evidence>
<keyword evidence="1" id="KW-0378">Hydrolase</keyword>
<feature type="binding site" evidence="3">
    <location>
        <position position="60"/>
    </location>
    <ligand>
        <name>Mg(2+)</name>
        <dbReference type="ChEBI" id="CHEBI:18420"/>
    </ligand>
</feature>
<evidence type="ECO:0000256" key="1">
    <source>
        <dbReference type="ARBA" id="ARBA00022801"/>
    </source>
</evidence>
<dbReference type="NCBIfam" id="NF006961">
    <property type="entry name" value="PRK09438.1"/>
    <property type="match status" value="1"/>
</dbReference>
<evidence type="ECO:0000256" key="3">
    <source>
        <dbReference type="PIRSR" id="PIRSR603564-2"/>
    </source>
</evidence>
<dbReference type="InterPro" id="IPR000086">
    <property type="entry name" value="NUDIX_hydrolase_dom"/>
</dbReference>
<dbReference type="Proteomes" id="UP000239936">
    <property type="component" value="Unassembled WGS sequence"/>
</dbReference>
<dbReference type="OrthoDB" id="7066556at2"/>
<dbReference type="AlphaFoldDB" id="A0A2S7XMJ7"/>
<dbReference type="InterPro" id="IPR003564">
    <property type="entry name" value="DHNTPase"/>
</dbReference>
<feature type="binding site" evidence="2">
    <location>
        <position position="44"/>
    </location>
    <ligand>
        <name>substrate</name>
    </ligand>
</feature>
<dbReference type="GO" id="GO:0004081">
    <property type="term" value="F:bis(5'-nucleosyl)-tetraphosphatase (asymmetrical) activity"/>
    <property type="evidence" value="ECO:0007669"/>
    <property type="project" value="TreeGrafter"/>
</dbReference>
<dbReference type="InterPro" id="IPR015797">
    <property type="entry name" value="NUDIX_hydrolase-like_dom_sf"/>
</dbReference>
<dbReference type="EMBL" id="PPGH01000038">
    <property type="protein sequence ID" value="PQJ94950.1"/>
    <property type="molecule type" value="Genomic_DNA"/>
</dbReference>
<dbReference type="GO" id="GO:0006754">
    <property type="term" value="P:ATP biosynthetic process"/>
    <property type="evidence" value="ECO:0007669"/>
    <property type="project" value="TreeGrafter"/>
</dbReference>
<organism evidence="5 6">
    <name type="scientific">Chromatium okenii</name>
    <dbReference type="NCBI Taxonomy" id="61644"/>
    <lineage>
        <taxon>Bacteria</taxon>
        <taxon>Pseudomonadati</taxon>
        <taxon>Pseudomonadota</taxon>
        <taxon>Gammaproteobacteria</taxon>
        <taxon>Chromatiales</taxon>
        <taxon>Chromatiaceae</taxon>
        <taxon>Chromatium</taxon>
    </lineage>
</organism>
<reference evidence="5 6" key="1">
    <citation type="submission" date="2018-01" db="EMBL/GenBank/DDBJ databases">
        <title>The complete genome sequence of Chromatium okenii LaCa, a purple sulfur bacterium with a turbulent life.</title>
        <authorList>
            <person name="Luedin S.M."/>
            <person name="Liechti N."/>
            <person name="Storelli N."/>
            <person name="Danza F."/>
            <person name="Wittwer M."/>
            <person name="Pothier J.F."/>
            <person name="Tonolla M.A."/>
        </authorList>
    </citation>
    <scope>NUCLEOTIDE SEQUENCE [LARGE SCALE GENOMIC DNA]</scope>
    <source>
        <strain evidence="5 6">LaCa</strain>
    </source>
</reference>
<keyword evidence="3" id="KW-0479">Metal-binding</keyword>
<dbReference type="InterPro" id="IPR020084">
    <property type="entry name" value="NUDIX_hydrolase_CS"/>
</dbReference>
<dbReference type="GO" id="GO:0046872">
    <property type="term" value="F:metal ion binding"/>
    <property type="evidence" value="ECO:0007669"/>
    <property type="project" value="UniProtKB-KW"/>
</dbReference>
<feature type="domain" description="Nudix hydrolase" evidence="4">
    <location>
        <begin position="12"/>
        <end position="149"/>
    </location>
</feature>
<feature type="binding site" evidence="2">
    <location>
        <position position="12"/>
    </location>
    <ligand>
        <name>substrate</name>
    </ligand>
</feature>
<feature type="binding site" evidence="2">
    <location>
        <position position="33"/>
    </location>
    <ligand>
        <name>substrate</name>
    </ligand>
</feature>
<dbReference type="PANTHER" id="PTHR21340:SF0">
    <property type="entry name" value="BIS(5'-NUCLEOSYL)-TETRAPHOSPHATASE [ASYMMETRICAL]"/>
    <property type="match status" value="1"/>
</dbReference>
<dbReference type="Pfam" id="PF00293">
    <property type="entry name" value="NUDIX"/>
    <property type="match status" value="1"/>
</dbReference>
<dbReference type="PROSITE" id="PS00893">
    <property type="entry name" value="NUDIX_BOX"/>
    <property type="match status" value="1"/>
</dbReference>
<keyword evidence="3" id="KW-0460">Magnesium</keyword>
<evidence type="ECO:0000259" key="4">
    <source>
        <dbReference type="PROSITE" id="PS51462"/>
    </source>
</evidence>
<dbReference type="InterPro" id="IPR051325">
    <property type="entry name" value="Nudix_hydrolase_domain"/>
</dbReference>
<protein>
    <submittedName>
        <fullName evidence="5">Dihydroneopterin triphosphate diphosphatase</fullName>
    </submittedName>
</protein>
<dbReference type="CDD" id="cd04664">
    <property type="entry name" value="NUDIX_DHNTPase_like"/>
    <property type="match status" value="1"/>
</dbReference>
<gene>
    <name evidence="5" type="ORF">CXB77_17700</name>
</gene>
<dbReference type="Gene3D" id="3.90.79.10">
    <property type="entry name" value="Nucleoside Triphosphate Pyrophosphohydrolase"/>
    <property type="match status" value="1"/>
</dbReference>
<feature type="binding site" evidence="3">
    <location>
        <position position="64"/>
    </location>
    <ligand>
        <name>Mg(2+)</name>
        <dbReference type="ChEBI" id="CHEBI:18420"/>
    </ligand>
</feature>
<dbReference type="PRINTS" id="PR01404">
    <property type="entry name" value="NPPPHYDRLASE"/>
</dbReference>
<dbReference type="GO" id="GO:0008828">
    <property type="term" value="F:dATP diphosphatase activity"/>
    <property type="evidence" value="ECO:0007669"/>
    <property type="project" value="InterPro"/>
</dbReference>
<keyword evidence="6" id="KW-1185">Reference proteome</keyword>
<dbReference type="RefSeq" id="WP_105074916.1">
    <property type="nucleotide sequence ID" value="NZ_PPGH01000038.1"/>
</dbReference>
<dbReference type="PANTHER" id="PTHR21340">
    <property type="entry name" value="DIADENOSINE 5,5-P1,P4-TETRAPHOSPHATE PYROPHOSPHOHYDROLASE MUTT"/>
    <property type="match status" value="1"/>
</dbReference>
<feature type="binding site" evidence="3">
    <location>
        <position position="120"/>
    </location>
    <ligand>
        <name>Mg(2+)</name>
        <dbReference type="ChEBI" id="CHEBI:18420"/>
    </ligand>
</feature>
<evidence type="ECO:0000256" key="2">
    <source>
        <dbReference type="PIRSR" id="PIRSR603564-1"/>
    </source>
</evidence>
<dbReference type="PROSITE" id="PS51462">
    <property type="entry name" value="NUDIX"/>
    <property type="match status" value="1"/>
</dbReference>
<feature type="binding site" evidence="2">
    <location>
        <position position="138"/>
    </location>
    <ligand>
        <name>substrate</name>
    </ligand>
</feature>
<accession>A0A2S7XMJ7</accession>
<proteinExistence type="predicted"/>
<dbReference type="GO" id="GO:0006167">
    <property type="term" value="P:AMP biosynthetic process"/>
    <property type="evidence" value="ECO:0007669"/>
    <property type="project" value="TreeGrafter"/>
</dbReference>
<name>A0A2S7XMJ7_9GAMM</name>
<dbReference type="SUPFAM" id="SSF55811">
    <property type="entry name" value="Nudix"/>
    <property type="match status" value="1"/>
</dbReference>